<gene>
    <name evidence="1" type="ORF">HJG63_009390</name>
</gene>
<reference evidence="1 2" key="1">
    <citation type="journal article" date="2020" name="Nature">
        <title>Six reference-quality genomes reveal evolution of bat adaptations.</title>
        <authorList>
            <person name="Jebb D."/>
            <person name="Huang Z."/>
            <person name="Pippel M."/>
            <person name="Hughes G.M."/>
            <person name="Lavrichenko K."/>
            <person name="Devanna P."/>
            <person name="Winkler S."/>
            <person name="Jermiin L.S."/>
            <person name="Skirmuntt E.C."/>
            <person name="Katzourakis A."/>
            <person name="Burkitt-Gray L."/>
            <person name="Ray D.A."/>
            <person name="Sullivan K.A.M."/>
            <person name="Roscito J.G."/>
            <person name="Kirilenko B.M."/>
            <person name="Davalos L.M."/>
            <person name="Corthals A.P."/>
            <person name="Power M.L."/>
            <person name="Jones G."/>
            <person name="Ransome R.D."/>
            <person name="Dechmann D.K.N."/>
            <person name="Locatelli A.G."/>
            <person name="Puechmaille S.J."/>
            <person name="Fedrigo O."/>
            <person name="Jarvis E.D."/>
            <person name="Hiller M."/>
            <person name="Vernes S.C."/>
            <person name="Myers E.W."/>
            <person name="Teeling E.C."/>
        </authorList>
    </citation>
    <scope>NUCLEOTIDE SEQUENCE [LARGE SCALE GENOMIC DNA]</scope>
    <source>
        <strain evidence="1">MRouAeg1</strain>
        <tissue evidence="1">Muscle</tissue>
    </source>
</reference>
<organism evidence="1 2">
    <name type="scientific">Rousettus aegyptiacus</name>
    <name type="common">Egyptian fruit bat</name>
    <name type="synonym">Pteropus aegyptiacus</name>
    <dbReference type="NCBI Taxonomy" id="9407"/>
    <lineage>
        <taxon>Eukaryota</taxon>
        <taxon>Metazoa</taxon>
        <taxon>Chordata</taxon>
        <taxon>Craniata</taxon>
        <taxon>Vertebrata</taxon>
        <taxon>Euteleostomi</taxon>
        <taxon>Mammalia</taxon>
        <taxon>Eutheria</taxon>
        <taxon>Laurasiatheria</taxon>
        <taxon>Chiroptera</taxon>
        <taxon>Yinpterochiroptera</taxon>
        <taxon>Pteropodoidea</taxon>
        <taxon>Pteropodidae</taxon>
        <taxon>Rousettinae</taxon>
        <taxon>Rousettus</taxon>
    </lineage>
</organism>
<accession>A0A7J8C2N1</accession>
<comment type="caution">
    <text evidence="1">The sequence shown here is derived from an EMBL/GenBank/DDBJ whole genome shotgun (WGS) entry which is preliminary data.</text>
</comment>
<dbReference type="EMBL" id="JACASE010000015">
    <property type="protein sequence ID" value="KAF6405079.1"/>
    <property type="molecule type" value="Genomic_DNA"/>
</dbReference>
<protein>
    <submittedName>
        <fullName evidence="1">Uncharacterized protein</fullName>
    </submittedName>
</protein>
<dbReference type="Proteomes" id="UP000593571">
    <property type="component" value="Unassembled WGS sequence"/>
</dbReference>
<dbReference type="AlphaFoldDB" id="A0A7J8C2N1"/>
<evidence type="ECO:0000313" key="1">
    <source>
        <dbReference type="EMBL" id="KAF6405079.1"/>
    </source>
</evidence>
<evidence type="ECO:0000313" key="2">
    <source>
        <dbReference type="Proteomes" id="UP000593571"/>
    </source>
</evidence>
<proteinExistence type="predicted"/>
<name>A0A7J8C2N1_ROUAE</name>
<sequence length="148" mass="16479">MQPAWPLPPRLLTRCSGVGLRPLHRGIHVRVERPPVCGRRLPTGRSDEAMNVGPHRVRRLAAVSDGFHARGWLPSGALHLPCGSAWLPHLELLPSLLLPPRPFPLSPCHPYFIYLPAALLGVIFFLQVRLKACIPGTLVPHLFQVQVW</sequence>
<keyword evidence="2" id="KW-1185">Reference proteome</keyword>